<keyword evidence="1" id="KW-0732">Signal</keyword>
<gene>
    <name evidence="3" type="ORF">GCM10011430_09290</name>
</gene>
<name>A0A8J3AV25_9BURK</name>
<reference evidence="3" key="2">
    <citation type="submission" date="2020-09" db="EMBL/GenBank/DDBJ databases">
        <authorList>
            <person name="Sun Q."/>
            <person name="Sedlacek I."/>
        </authorList>
    </citation>
    <scope>NUCLEOTIDE SEQUENCE</scope>
    <source>
        <strain evidence="3">CCM 7664</strain>
    </source>
</reference>
<dbReference type="SUPFAM" id="SSF63411">
    <property type="entry name" value="LuxS/MPP-like metallohydrolase"/>
    <property type="match status" value="2"/>
</dbReference>
<dbReference type="Gene3D" id="3.30.830.10">
    <property type="entry name" value="Metalloenzyme, LuxS/M16 peptidase-like"/>
    <property type="match status" value="2"/>
</dbReference>
<dbReference type="GO" id="GO:0046872">
    <property type="term" value="F:metal ion binding"/>
    <property type="evidence" value="ECO:0007669"/>
    <property type="project" value="InterPro"/>
</dbReference>
<protein>
    <submittedName>
        <fullName evidence="3">Peptidase M16</fullName>
    </submittedName>
</protein>
<organism evidence="3 4">
    <name type="scientific">Oxalicibacterium solurbis</name>
    <dbReference type="NCBI Taxonomy" id="69280"/>
    <lineage>
        <taxon>Bacteria</taxon>
        <taxon>Pseudomonadati</taxon>
        <taxon>Pseudomonadota</taxon>
        <taxon>Betaproteobacteria</taxon>
        <taxon>Burkholderiales</taxon>
        <taxon>Oxalobacteraceae</taxon>
        <taxon>Oxalicibacterium</taxon>
    </lineage>
</organism>
<dbReference type="InterPro" id="IPR011249">
    <property type="entry name" value="Metalloenz_LuxS/M16"/>
</dbReference>
<dbReference type="InterPro" id="IPR050361">
    <property type="entry name" value="MPP/UQCRC_Complex"/>
</dbReference>
<dbReference type="AlphaFoldDB" id="A0A8J3AV25"/>
<reference evidence="3" key="1">
    <citation type="journal article" date="2014" name="Int. J. Syst. Evol. Microbiol.">
        <title>Complete genome sequence of Corynebacterium casei LMG S-19264T (=DSM 44701T), isolated from a smear-ripened cheese.</title>
        <authorList>
            <consortium name="US DOE Joint Genome Institute (JGI-PGF)"/>
            <person name="Walter F."/>
            <person name="Albersmeier A."/>
            <person name="Kalinowski J."/>
            <person name="Ruckert C."/>
        </authorList>
    </citation>
    <scope>NUCLEOTIDE SEQUENCE</scope>
    <source>
        <strain evidence="3">CCM 7664</strain>
    </source>
</reference>
<dbReference type="RefSeq" id="WP_188419784.1">
    <property type="nucleotide sequence ID" value="NZ_BMDP01000001.1"/>
</dbReference>
<dbReference type="Pfam" id="PF05193">
    <property type="entry name" value="Peptidase_M16_C"/>
    <property type="match status" value="1"/>
</dbReference>
<proteinExistence type="predicted"/>
<feature type="signal peptide" evidence="1">
    <location>
        <begin position="1"/>
        <end position="19"/>
    </location>
</feature>
<sequence>MFRLITGAVLCAACSLSHAALNIQSWTLDNGARVLFVENHTIPMLDVSVDFDAGDRRDPAGKSGVAALTNAMLARGVHQGTSAAEPALNEAQISDGFADIAAQRGNRVEGDRAGLTLRTLTTERDAAIALLARVLAQPSFPADLLERDKARTIAAIRESLTKPEVIADRAFDKLLYGSHPYGDNPGSESIGAITRDDLATFYAGHYVANRAVIAMIGDATRADADRIARQLTMHLPQGAPLPDLPPVVIAAGGEQRIAHNSAQAHILIGEPALTRHDPDYFALMVGNYTLGGGGFVSRLMNQVREKRGLAYGVYSYFEPLAQPGPFQIGLQTKSDQADEALKIVRETVASFLRDGPTEAELAAAKDNLIGGFALRLDSNRKLLENVAMIGFYGLPLDYLDTWTDKVSRVTAAQIRDAFKRKLQMDKLSTVVVGAAAKSSP</sequence>
<evidence type="ECO:0000313" key="3">
    <source>
        <dbReference type="EMBL" id="GGI53755.1"/>
    </source>
</evidence>
<dbReference type="EMBL" id="BMDP01000001">
    <property type="protein sequence ID" value="GGI53755.1"/>
    <property type="molecule type" value="Genomic_DNA"/>
</dbReference>
<keyword evidence="4" id="KW-1185">Reference proteome</keyword>
<accession>A0A8J3AV25</accession>
<comment type="caution">
    <text evidence="3">The sequence shown here is derived from an EMBL/GenBank/DDBJ whole genome shotgun (WGS) entry which is preliminary data.</text>
</comment>
<feature type="domain" description="Peptidase M16 C-terminal" evidence="2">
    <location>
        <begin position="193"/>
        <end position="368"/>
    </location>
</feature>
<dbReference type="PANTHER" id="PTHR11851:SF224">
    <property type="entry name" value="PROCESSING PROTEASE"/>
    <property type="match status" value="1"/>
</dbReference>
<dbReference type="InterPro" id="IPR007863">
    <property type="entry name" value="Peptidase_M16_C"/>
</dbReference>
<evidence type="ECO:0000259" key="2">
    <source>
        <dbReference type="Pfam" id="PF05193"/>
    </source>
</evidence>
<dbReference type="PANTHER" id="PTHR11851">
    <property type="entry name" value="METALLOPROTEASE"/>
    <property type="match status" value="1"/>
</dbReference>
<evidence type="ECO:0000256" key="1">
    <source>
        <dbReference type="SAM" id="SignalP"/>
    </source>
</evidence>
<dbReference type="Proteomes" id="UP000627205">
    <property type="component" value="Unassembled WGS sequence"/>
</dbReference>
<feature type="chain" id="PRO_5035217324" evidence="1">
    <location>
        <begin position="20"/>
        <end position="440"/>
    </location>
</feature>
<evidence type="ECO:0000313" key="4">
    <source>
        <dbReference type="Proteomes" id="UP000627205"/>
    </source>
</evidence>